<dbReference type="InterPro" id="IPR000792">
    <property type="entry name" value="Tscrpt_reg_LuxR_C"/>
</dbReference>
<dbReference type="Pfam" id="PF00196">
    <property type="entry name" value="GerE"/>
    <property type="match status" value="1"/>
</dbReference>
<dbReference type="EMBL" id="VYRZ01000005">
    <property type="protein sequence ID" value="KAA9083753.1"/>
    <property type="molecule type" value="Genomic_DNA"/>
</dbReference>
<proteinExistence type="predicted"/>
<evidence type="ECO:0000313" key="3">
    <source>
        <dbReference type="Proteomes" id="UP000327039"/>
    </source>
</evidence>
<organism evidence="2 3">
    <name type="scientific">Microbacterium radiodurans</name>
    <dbReference type="NCBI Taxonomy" id="661398"/>
    <lineage>
        <taxon>Bacteria</taxon>
        <taxon>Bacillati</taxon>
        <taxon>Actinomycetota</taxon>
        <taxon>Actinomycetes</taxon>
        <taxon>Micrococcales</taxon>
        <taxon>Microbacteriaceae</taxon>
        <taxon>Microbacterium</taxon>
    </lineage>
</organism>
<evidence type="ECO:0000313" key="2">
    <source>
        <dbReference type="EMBL" id="KAA9083753.1"/>
    </source>
</evidence>
<dbReference type="PROSITE" id="PS50043">
    <property type="entry name" value="HTH_LUXR_2"/>
    <property type="match status" value="1"/>
</dbReference>
<dbReference type="InterPro" id="IPR016032">
    <property type="entry name" value="Sig_transdc_resp-reg_C-effctor"/>
</dbReference>
<evidence type="ECO:0000259" key="1">
    <source>
        <dbReference type="PROSITE" id="PS50043"/>
    </source>
</evidence>
<feature type="domain" description="HTH luxR-type" evidence="1">
    <location>
        <begin position="7"/>
        <end position="72"/>
    </location>
</feature>
<dbReference type="SUPFAM" id="SSF46894">
    <property type="entry name" value="C-terminal effector domain of the bipartite response regulators"/>
    <property type="match status" value="1"/>
</dbReference>
<keyword evidence="3" id="KW-1185">Reference proteome</keyword>
<reference evidence="3" key="1">
    <citation type="submission" date="2019-09" db="EMBL/GenBank/DDBJ databases">
        <title>Mumia zhuanghuii sp. nov. isolated from the intestinal contents of plateau pika (Ochotona curzoniae) in the Qinghai-Tibet plateau of China.</title>
        <authorList>
            <person name="Tian Z."/>
        </authorList>
    </citation>
    <scope>NUCLEOTIDE SEQUENCE [LARGE SCALE GENOMIC DNA]</scope>
    <source>
        <strain evidence="3">DSM 25564</strain>
    </source>
</reference>
<dbReference type="GO" id="GO:0003677">
    <property type="term" value="F:DNA binding"/>
    <property type="evidence" value="ECO:0007669"/>
    <property type="project" value="InterPro"/>
</dbReference>
<dbReference type="Gene3D" id="1.10.10.10">
    <property type="entry name" value="Winged helix-like DNA-binding domain superfamily/Winged helix DNA-binding domain"/>
    <property type="match status" value="1"/>
</dbReference>
<dbReference type="InterPro" id="IPR036388">
    <property type="entry name" value="WH-like_DNA-bd_sf"/>
</dbReference>
<accession>A0A5J5IMX3</accession>
<name>A0A5J5IMX3_9MICO</name>
<sequence>MQSVVDATAERVALSPQDLLVLQDLAAGRTLDVIARRQHLSERSIRRRVKRACETLGVETGIEAVVRAVRLGLI</sequence>
<dbReference type="Proteomes" id="UP000327039">
    <property type="component" value="Unassembled WGS sequence"/>
</dbReference>
<dbReference type="OrthoDB" id="3698411at2"/>
<dbReference type="SMART" id="SM00421">
    <property type="entry name" value="HTH_LUXR"/>
    <property type="match status" value="1"/>
</dbReference>
<dbReference type="GO" id="GO:0006355">
    <property type="term" value="P:regulation of DNA-templated transcription"/>
    <property type="evidence" value="ECO:0007669"/>
    <property type="project" value="InterPro"/>
</dbReference>
<dbReference type="RefSeq" id="WP_150420463.1">
    <property type="nucleotide sequence ID" value="NZ_VYRZ01000005.1"/>
</dbReference>
<protein>
    <submittedName>
        <fullName evidence="2">Response regulator transcription factor</fullName>
    </submittedName>
</protein>
<gene>
    <name evidence="2" type="ORF">F6B42_14470</name>
</gene>
<comment type="caution">
    <text evidence="2">The sequence shown here is derived from an EMBL/GenBank/DDBJ whole genome shotgun (WGS) entry which is preliminary data.</text>
</comment>
<dbReference type="AlphaFoldDB" id="A0A5J5IMX3"/>